<protein>
    <recommendedName>
        <fullName evidence="4">DZANK-type domain-containing protein</fullName>
    </recommendedName>
</protein>
<dbReference type="KEGG" id="stp:Strop_3957"/>
<reference evidence="3" key="1">
    <citation type="journal article" date="2007" name="Proc. Natl. Acad. Sci. U.S.A.">
        <title>Genome sequencing reveals complex secondary metabolome in the marine actinomycete Salinispora tropica.</title>
        <authorList>
            <person name="Udwary D.W."/>
            <person name="Zeigler L."/>
            <person name="Asolkar R.N."/>
            <person name="Singan V."/>
            <person name="Lapidus A."/>
            <person name="Fenical W."/>
            <person name="Jensen P.R."/>
            <person name="Moore B.S."/>
        </authorList>
    </citation>
    <scope>NUCLEOTIDE SEQUENCE [LARGE SCALE GENOMIC DNA]</scope>
    <source>
        <strain evidence="3">ATCC BAA-916 / DSM 44818 / CNB-440</strain>
    </source>
</reference>
<dbReference type="PATRIC" id="fig|369723.5.peg.4085"/>
<keyword evidence="1" id="KW-1133">Transmembrane helix</keyword>
<evidence type="ECO:0000256" key="1">
    <source>
        <dbReference type="SAM" id="Phobius"/>
    </source>
</evidence>
<dbReference type="STRING" id="369723.Strop_3957"/>
<dbReference type="EMBL" id="CP000667">
    <property type="protein sequence ID" value="ABP56387.1"/>
    <property type="molecule type" value="Genomic_DNA"/>
</dbReference>
<accession>A4XBT0</accession>
<evidence type="ECO:0000313" key="3">
    <source>
        <dbReference type="Proteomes" id="UP000000235"/>
    </source>
</evidence>
<evidence type="ECO:0000313" key="2">
    <source>
        <dbReference type="EMBL" id="ABP56387.1"/>
    </source>
</evidence>
<organism evidence="2 3">
    <name type="scientific">Salinispora tropica (strain ATCC BAA-916 / DSM 44818 / JCM 13857 / NBRC 105044 / CNB-440)</name>
    <dbReference type="NCBI Taxonomy" id="369723"/>
    <lineage>
        <taxon>Bacteria</taxon>
        <taxon>Bacillati</taxon>
        <taxon>Actinomycetota</taxon>
        <taxon>Actinomycetes</taxon>
        <taxon>Micromonosporales</taxon>
        <taxon>Micromonosporaceae</taxon>
        <taxon>Salinispora</taxon>
    </lineage>
</organism>
<dbReference type="Proteomes" id="UP000000235">
    <property type="component" value="Chromosome"/>
</dbReference>
<keyword evidence="1" id="KW-0812">Transmembrane</keyword>
<dbReference type="HOGENOM" id="CLU_779967_0_0_11"/>
<proteinExistence type="predicted"/>
<sequence>MTTIQACAKCRTVLLPGQQGCLRCGLPAAEQTQECSTCHRPTGVDVRFCPACGQRLGQLSPMPAGEAATAPPPGTDPAAPLPPPTAFAEVRNPNRWLYRLTGVGLAVLLAGIAGLYAVQSVFYTPERVVAEYFSALSERDFAAARSLLEEPSGDGPNDPGKLPLIPLNESYQPPASAEVTSIEVPNEIQLVGAPAGADRADWRLAGVTYRVGDRTYREVLYLHRQKRKELGVLDGWLIYGGVNELTVSAWQNSPSVLINGQVVPVREGYATARVFPGLHEVRVADDPLLRAELVFAEVGLLRPREARLRPTVRDSARSAVESQVKAYLDNCAESTDPSPEDCPFSWTAVDSSQPVQWAIETYPELEFDIYEGQVSVTGWTGRVNVAWAGYGGVEMDYDIGFSVTGWASLIDGQVTFDYDPY</sequence>
<gene>
    <name evidence="2" type="ordered locus">Strop_3957</name>
</gene>
<dbReference type="RefSeq" id="WP_012015157.1">
    <property type="nucleotide sequence ID" value="NC_009380.1"/>
</dbReference>
<dbReference type="eggNOG" id="ENOG5032XU1">
    <property type="taxonomic scope" value="Bacteria"/>
</dbReference>
<keyword evidence="1" id="KW-0472">Membrane</keyword>
<feature type="transmembrane region" description="Helical" evidence="1">
    <location>
        <begin position="96"/>
        <end position="118"/>
    </location>
</feature>
<keyword evidence="3" id="KW-1185">Reference proteome</keyword>
<evidence type="ECO:0008006" key="4">
    <source>
        <dbReference type="Google" id="ProtNLM"/>
    </source>
</evidence>
<name>A4XBT0_SALTO</name>
<dbReference type="AlphaFoldDB" id="A4XBT0"/>